<keyword evidence="2" id="KW-1185">Reference proteome</keyword>
<proteinExistence type="predicted"/>
<dbReference type="EMBL" id="CCKQ01006015">
    <property type="protein sequence ID" value="CDW77299.1"/>
    <property type="molecule type" value="Genomic_DNA"/>
</dbReference>
<name>A0A078A520_STYLE</name>
<dbReference type="InParanoid" id="A0A078A520"/>
<reference evidence="1 2" key="1">
    <citation type="submission" date="2014-06" db="EMBL/GenBank/DDBJ databases">
        <authorList>
            <person name="Swart Estienne"/>
        </authorList>
    </citation>
    <scope>NUCLEOTIDE SEQUENCE [LARGE SCALE GENOMIC DNA]</scope>
    <source>
        <strain evidence="1 2">130c</strain>
    </source>
</reference>
<accession>A0A078A520</accession>
<evidence type="ECO:0008006" key="3">
    <source>
        <dbReference type="Google" id="ProtNLM"/>
    </source>
</evidence>
<dbReference type="AlphaFoldDB" id="A0A078A520"/>
<evidence type="ECO:0000313" key="1">
    <source>
        <dbReference type="EMBL" id="CDW77299.1"/>
    </source>
</evidence>
<sequence length="306" mass="36872">MLIVSFTLDQEAQRTQKSTLLWDTKLNKSIKIIKNMNLEEDPYIIINGTEYLKQIIYLNTDLDYHFLMKVKEDKIDFNIIERGLQQSKEWVRSYDQQQEKHIQDNFIYLEEFEIFGIRSKYKNIIRPKNHHFLLVLKDIDGTCLFYLKKDFTLVNKTDYAKIKFRFLEKLDQRYAIDQDNYLYIVPPTKTSKSIVQQLAQLKLDNQEIMIDTLNFILTKKINQFIIFRIHFFTEQMTWDQSKSLADIDKFEQKIYLKLKDLNKDDRFERMIDGDTVILKNKALIKLSEIFENYHLNGIFLIDEIND</sequence>
<protein>
    <recommendedName>
        <fullName evidence="3">DUF4868 domain-containing protein</fullName>
    </recommendedName>
</protein>
<dbReference type="Proteomes" id="UP000039865">
    <property type="component" value="Unassembled WGS sequence"/>
</dbReference>
<gene>
    <name evidence="1" type="primary">Contig548.g601</name>
    <name evidence="1" type="ORF">STYLEM_6259</name>
</gene>
<evidence type="ECO:0000313" key="2">
    <source>
        <dbReference type="Proteomes" id="UP000039865"/>
    </source>
</evidence>
<organism evidence="1 2">
    <name type="scientific">Stylonychia lemnae</name>
    <name type="common">Ciliate</name>
    <dbReference type="NCBI Taxonomy" id="5949"/>
    <lineage>
        <taxon>Eukaryota</taxon>
        <taxon>Sar</taxon>
        <taxon>Alveolata</taxon>
        <taxon>Ciliophora</taxon>
        <taxon>Intramacronucleata</taxon>
        <taxon>Spirotrichea</taxon>
        <taxon>Stichotrichia</taxon>
        <taxon>Sporadotrichida</taxon>
        <taxon>Oxytrichidae</taxon>
        <taxon>Stylonychinae</taxon>
        <taxon>Stylonychia</taxon>
    </lineage>
</organism>